<evidence type="ECO:0000256" key="3">
    <source>
        <dbReference type="ARBA" id="ARBA00023125"/>
    </source>
</evidence>
<feature type="domain" description="Zn(2)-C6 fungal-type" evidence="7">
    <location>
        <begin position="72"/>
        <end position="106"/>
    </location>
</feature>
<evidence type="ECO:0000256" key="5">
    <source>
        <dbReference type="ARBA" id="ARBA00023242"/>
    </source>
</evidence>
<keyword evidence="9" id="KW-1185">Reference proteome</keyword>
<dbReference type="Proteomes" id="UP000515788">
    <property type="component" value="Chromosome 3"/>
</dbReference>
<name>A0A7G3ZG01_9SACH</name>
<evidence type="ECO:0000313" key="8">
    <source>
        <dbReference type="EMBL" id="QLL32437.1"/>
    </source>
</evidence>
<dbReference type="PROSITE" id="PS00463">
    <property type="entry name" value="ZN2_CY6_FUNGAL_1"/>
    <property type="match status" value="1"/>
</dbReference>
<evidence type="ECO:0000256" key="2">
    <source>
        <dbReference type="ARBA" id="ARBA00023015"/>
    </source>
</evidence>
<dbReference type="OrthoDB" id="4454541at2759"/>
<feature type="region of interest" description="Disordered" evidence="6">
    <location>
        <begin position="711"/>
        <end position="731"/>
    </location>
</feature>
<gene>
    <name evidence="8" type="ORF">HG536_0C06060</name>
</gene>
<accession>A0A7G3ZG01</accession>
<dbReference type="GO" id="GO:0008270">
    <property type="term" value="F:zinc ion binding"/>
    <property type="evidence" value="ECO:0007669"/>
    <property type="project" value="InterPro"/>
</dbReference>
<proteinExistence type="predicted"/>
<sequence>MGLANDSEAMKESTYGGKESDGGNLEGQENEYDIDIRTSTVIQGVPPNDPRILGPVQMESSEDGKTKRNSFACVSCHSLKQKCVPSDPADIYRKPCQRCLKNGKLCKFDLAKRTRKRRRGDPTVSPTAPQVAIKSAGNTSTVDPSIEEAEASRNQQNLPHIWSGIAPPSVDHATIGRLNASSQESIRMPAFTGVGLSSGVSDPASNGGGKERETSQLHLMKPLFKRQLHSLLMYQKGKVGEISSKLEAWAKEWNDVIQEGVSIDGVSDPVSCGIITLQEAEHRFELYKAELASRHKLNYIKFPPDTTVTQLRQQQPTLFSVIMSCVSVIMTSESTTREKNIKLDSFVLNLITDQIFKLNHKTVELIESLLTLCLWYNFPEWSNKTRYHIFNYVCVCLTKELGPNSVNRAFSMFSEEDPSKRLPNIKSPLELYHNSARLILLVYISSLNISIFLRQPIQAKWSSLTERACEEVLNNSGTQELYFPEDDKALVVFAQLNFILEKIHIYLHEMRDQFEYAEINDKHFNHLFEKFQSQLTVIFVQMPKNRPRELSFFYSVEAYLYQYIIGNYINSNPKFSTEQLPLEISEAFQKCYSYCASALEEFLKMTPKLVASLPLFHMSRVIYTVGMLLFKLRYSVVVLPSFQHFGPLTQNAIALVNKVSEVLEQCSKIYEFNSFLYKFQYVVALFAQTYANKVGEVTKLTTRKFTQPFDGHPQASMPGRGNSQIPNSTTNGNYRRSDVVSAYAATAIPSGKDVTFVNADVRPSPSNSSDTINDYLTDVDSLMWGFNVLNEEFWTDIFTNNL</sequence>
<keyword evidence="4" id="KW-0804">Transcription</keyword>
<dbReference type="AlphaFoldDB" id="A0A7G3ZG01"/>
<protein>
    <recommendedName>
        <fullName evidence="7">Zn(2)-C6 fungal-type domain-containing protein</fullName>
    </recommendedName>
</protein>
<dbReference type="KEGG" id="tgb:HG536_0C06060"/>
<keyword evidence="2" id="KW-0805">Transcription regulation</keyword>
<evidence type="ECO:0000259" key="7">
    <source>
        <dbReference type="PROSITE" id="PS00463"/>
    </source>
</evidence>
<keyword evidence="5" id="KW-0539">Nucleus</keyword>
<dbReference type="RefSeq" id="XP_037139112.1">
    <property type="nucleotide sequence ID" value="XM_037283216.1"/>
</dbReference>
<evidence type="ECO:0000256" key="1">
    <source>
        <dbReference type="ARBA" id="ARBA00004123"/>
    </source>
</evidence>
<dbReference type="InterPro" id="IPR036864">
    <property type="entry name" value="Zn2-C6_fun-type_DNA-bd_sf"/>
</dbReference>
<evidence type="ECO:0000256" key="6">
    <source>
        <dbReference type="SAM" id="MobiDB-lite"/>
    </source>
</evidence>
<comment type="subcellular location">
    <subcellularLocation>
        <location evidence="1">Nucleus</location>
    </subcellularLocation>
</comment>
<dbReference type="GO" id="GO:0000976">
    <property type="term" value="F:transcription cis-regulatory region binding"/>
    <property type="evidence" value="ECO:0007669"/>
    <property type="project" value="TreeGrafter"/>
</dbReference>
<dbReference type="PANTHER" id="PTHR31845:SF10">
    <property type="entry name" value="ZN(II)2CYS6 TRANSCRIPTION FACTOR (EUROFUNG)"/>
    <property type="match status" value="1"/>
</dbReference>
<dbReference type="InterPro" id="IPR001138">
    <property type="entry name" value="Zn2Cys6_DnaBD"/>
</dbReference>
<evidence type="ECO:0000313" key="9">
    <source>
        <dbReference type="Proteomes" id="UP000515788"/>
    </source>
</evidence>
<dbReference type="EMBL" id="CP059248">
    <property type="protein sequence ID" value="QLL32437.1"/>
    <property type="molecule type" value="Genomic_DNA"/>
</dbReference>
<dbReference type="PANTHER" id="PTHR31845">
    <property type="entry name" value="FINGER DOMAIN PROTEIN, PUTATIVE-RELATED"/>
    <property type="match status" value="1"/>
</dbReference>
<dbReference type="GO" id="GO:0000981">
    <property type="term" value="F:DNA-binding transcription factor activity, RNA polymerase II-specific"/>
    <property type="evidence" value="ECO:0007669"/>
    <property type="project" value="InterPro"/>
</dbReference>
<reference evidence="8 9" key="1">
    <citation type="submission" date="2020-06" db="EMBL/GenBank/DDBJ databases">
        <title>The yeast mating-type switching endonuclease HO is a domesticated member of an unorthodox homing genetic element family.</title>
        <authorList>
            <person name="Coughlan A.Y."/>
            <person name="Lombardi L."/>
            <person name="Braun-Galleani S."/>
            <person name="Martos A.R."/>
            <person name="Galeote V."/>
            <person name="Bigey F."/>
            <person name="Dequin S."/>
            <person name="Byrne K.P."/>
            <person name="Wolfe K.H."/>
        </authorList>
    </citation>
    <scope>NUCLEOTIDE SEQUENCE [LARGE SCALE GENOMIC DNA]</scope>
    <source>
        <strain evidence="8 9">CBS764</strain>
    </source>
</reference>
<dbReference type="SUPFAM" id="SSF57701">
    <property type="entry name" value="Zn2/Cys6 DNA-binding domain"/>
    <property type="match status" value="1"/>
</dbReference>
<evidence type="ECO:0000256" key="4">
    <source>
        <dbReference type="ARBA" id="ARBA00023163"/>
    </source>
</evidence>
<dbReference type="GO" id="GO:0005634">
    <property type="term" value="C:nucleus"/>
    <property type="evidence" value="ECO:0007669"/>
    <property type="project" value="UniProtKB-SubCell"/>
</dbReference>
<dbReference type="Gene3D" id="4.10.240.10">
    <property type="entry name" value="Zn(2)-C6 fungal-type DNA-binding domain"/>
    <property type="match status" value="1"/>
</dbReference>
<dbReference type="SMART" id="SM00066">
    <property type="entry name" value="GAL4"/>
    <property type="match status" value="1"/>
</dbReference>
<dbReference type="CDD" id="cd00067">
    <property type="entry name" value="GAL4"/>
    <property type="match status" value="1"/>
</dbReference>
<dbReference type="InterPro" id="IPR051089">
    <property type="entry name" value="prtT"/>
</dbReference>
<feature type="region of interest" description="Disordered" evidence="6">
    <location>
        <begin position="1"/>
        <end position="30"/>
    </location>
</feature>
<organism evidence="8 9">
    <name type="scientific">Torulaspora globosa</name>
    <dbReference type="NCBI Taxonomy" id="48254"/>
    <lineage>
        <taxon>Eukaryota</taxon>
        <taxon>Fungi</taxon>
        <taxon>Dikarya</taxon>
        <taxon>Ascomycota</taxon>
        <taxon>Saccharomycotina</taxon>
        <taxon>Saccharomycetes</taxon>
        <taxon>Saccharomycetales</taxon>
        <taxon>Saccharomycetaceae</taxon>
        <taxon>Torulaspora</taxon>
    </lineage>
</organism>
<keyword evidence="3" id="KW-0238">DNA-binding</keyword>
<dbReference type="GeneID" id="59325573"/>
<feature type="region of interest" description="Disordered" evidence="6">
    <location>
        <begin position="115"/>
        <end position="154"/>
    </location>
</feature>
<feature type="compositionally biased region" description="Polar residues" evidence="6">
    <location>
        <begin position="721"/>
        <end position="731"/>
    </location>
</feature>